<feature type="signal peptide" evidence="2">
    <location>
        <begin position="1"/>
        <end position="26"/>
    </location>
</feature>
<name>A0A8C2PVV4_CYPCA</name>
<accession>A0A8C2PVV4</accession>
<dbReference type="PROSITE" id="PS00524">
    <property type="entry name" value="SMB_1"/>
    <property type="match status" value="1"/>
</dbReference>
<dbReference type="InterPro" id="IPR056801">
    <property type="entry name" value="SBSPON_C"/>
</dbReference>
<dbReference type="Proteomes" id="UP000694701">
    <property type="component" value="Unplaced"/>
</dbReference>
<evidence type="ECO:0000256" key="2">
    <source>
        <dbReference type="SAM" id="SignalP"/>
    </source>
</evidence>
<evidence type="ECO:0000256" key="1">
    <source>
        <dbReference type="ARBA" id="ARBA00023157"/>
    </source>
</evidence>
<sequence>MGLLSVDQSAVLVVAALFGMYQFADGGCSGRCCEGTDFTCVTTDWRMDRVYGMCYCDERCLKTKDCCFDYPTECPGMWYSNISADDNLITRHKHRFFYNINVYRWNSNRDCVGLIPGAAFITTMEYSKGRTHDLYGAPMDAGFCMEFKMESLTPQCMVENRPYTRWMQYLREGYSVCVACQPPAMNNRSRSCQGDGNLLLHWQAVGSPRCRGTWRKVQRLQHCSCPQVHSFIFI</sequence>
<keyword evidence="2" id="KW-0732">Signal</keyword>
<evidence type="ECO:0000313" key="4">
    <source>
        <dbReference type="Ensembl" id="ENSCCRP00020087404.1"/>
    </source>
</evidence>
<feature type="chain" id="PRO_5034240167" evidence="2">
    <location>
        <begin position="27"/>
        <end position="234"/>
    </location>
</feature>
<dbReference type="Ensembl" id="ENSCCRT00020095592.1">
    <property type="protein sequence ID" value="ENSCCRP00020087404.1"/>
    <property type="gene ID" value="ENSCCRG00020040214.1"/>
</dbReference>
<evidence type="ECO:0000313" key="5">
    <source>
        <dbReference type="Proteomes" id="UP000694701"/>
    </source>
</evidence>
<feature type="domain" description="SMB" evidence="3">
    <location>
        <begin position="24"/>
        <end position="83"/>
    </location>
</feature>
<dbReference type="Pfam" id="PF25031">
    <property type="entry name" value="SBSPON_C"/>
    <property type="match status" value="1"/>
</dbReference>
<dbReference type="InterPro" id="IPR039942">
    <property type="entry name" value="SBSPO"/>
</dbReference>
<proteinExistence type="predicted"/>
<dbReference type="PANTHER" id="PTHR20920:SF2">
    <property type="entry name" value="SOMATOMEDIN-B AND THROMBOSPONDIN TYPE-1 DOMAIN-CONTAINING PROTEIN"/>
    <property type="match status" value="1"/>
</dbReference>
<protein>
    <submittedName>
        <fullName evidence="4">Somatomedin B and thrombospondin type 1 domain containing</fullName>
    </submittedName>
</protein>
<dbReference type="PROSITE" id="PS50958">
    <property type="entry name" value="SMB_2"/>
    <property type="match status" value="1"/>
</dbReference>
<dbReference type="InterPro" id="IPR001212">
    <property type="entry name" value="Somatomedin_B_dom"/>
</dbReference>
<keyword evidence="1" id="KW-1015">Disulfide bond</keyword>
<evidence type="ECO:0000259" key="3">
    <source>
        <dbReference type="PROSITE" id="PS50958"/>
    </source>
</evidence>
<dbReference type="PANTHER" id="PTHR20920">
    <property type="entry name" value="RPE-SPONDIN"/>
    <property type="match status" value="1"/>
</dbReference>
<organism evidence="4 5">
    <name type="scientific">Cyprinus carpio</name>
    <name type="common">Common carp</name>
    <dbReference type="NCBI Taxonomy" id="7962"/>
    <lineage>
        <taxon>Eukaryota</taxon>
        <taxon>Metazoa</taxon>
        <taxon>Chordata</taxon>
        <taxon>Craniata</taxon>
        <taxon>Vertebrata</taxon>
        <taxon>Euteleostomi</taxon>
        <taxon>Actinopterygii</taxon>
        <taxon>Neopterygii</taxon>
        <taxon>Teleostei</taxon>
        <taxon>Ostariophysi</taxon>
        <taxon>Cypriniformes</taxon>
        <taxon>Cyprinidae</taxon>
        <taxon>Cyprininae</taxon>
        <taxon>Cyprinus</taxon>
    </lineage>
</organism>
<dbReference type="AlphaFoldDB" id="A0A8C2PVV4"/>
<reference evidence="4" key="1">
    <citation type="submission" date="2025-08" db="UniProtKB">
        <authorList>
            <consortium name="Ensembl"/>
        </authorList>
    </citation>
    <scope>IDENTIFICATION</scope>
</reference>